<dbReference type="Proteomes" id="UP000230607">
    <property type="component" value="Chromosome 1"/>
</dbReference>
<dbReference type="Pfam" id="PF02643">
    <property type="entry name" value="DUF192"/>
    <property type="match status" value="1"/>
</dbReference>
<dbReference type="RefSeq" id="WP_157926553.1">
    <property type="nucleotide sequence ID" value="NZ_LT841358.1"/>
</dbReference>
<dbReference type="EMBL" id="LT841358">
    <property type="protein sequence ID" value="SMH70404.1"/>
    <property type="molecule type" value="Genomic_DNA"/>
</dbReference>
<dbReference type="AlphaFoldDB" id="A0A2H1FCB3"/>
<organism evidence="1 2">
    <name type="scientific">Candidatus Nitrosotalea okcheonensis</name>
    <dbReference type="NCBI Taxonomy" id="1903276"/>
    <lineage>
        <taxon>Archaea</taxon>
        <taxon>Nitrososphaerota</taxon>
        <taxon>Nitrososphaeria</taxon>
        <taxon>Nitrosotaleales</taxon>
        <taxon>Nitrosotaleaceae</taxon>
        <taxon>Nitrosotalea</taxon>
    </lineage>
</organism>
<dbReference type="InterPro" id="IPR038695">
    <property type="entry name" value="Saro_0823-like_sf"/>
</dbReference>
<reference evidence="2" key="1">
    <citation type="submission" date="2017-03" db="EMBL/GenBank/DDBJ databases">
        <authorList>
            <person name="Herbold C."/>
        </authorList>
    </citation>
    <scope>NUCLEOTIDE SEQUENCE [LARGE SCALE GENOMIC DNA]</scope>
</reference>
<sequence>MKKTVLPVVISFLLIISTIPSFAQTNSTVQDFKTLQQQRNQDSSNLSYAVFYITENDKCSDSEYKSLKFYQVVTDEYLSLYGISHDLQGSLCIPLKNYQSYFSGLSTFTLPVVISDNTVGQQLVQQGFYGMYKITGTGMQAIYVCSCDTKIESWAGAWILSHELSHFSLRYIGEPDTIAVSWVHYIQALENDCQRGNFAKVCPQYSASVTSPSGNQIPVMVVYGQGPSTNLPQNAPQSEVVTLPENSIVQTQNPACQTNQICALPGDYLKYQITTPDLNQTIRFDFENPTDNKNITIKTSAVQNGLPVSEYDTLDLSKALFTRPSGNASNFMYMLPTPLRLNSAYHQQAVQFNNYTRDVMSAQNNNQTNSILVQIDKDTGILIQLAISHVVNVNGAVSVSQQSYKLIDTNKIAYSNYATGQVFIPSWIKIDAKFWSDGSITDAQFIQEMQYLIDNRMITIPQTIHADNPSSQIPSWIKDDAKYWSSGSVSDNEFAGAIQYLVSNDVISISSSQNDTSPNLTGLPKGQVKIGNVLLDVEIADTLQRQNKGLQYHTPLSYSQGMLFPFAQPQVISIWMKDMQFPIDIIWLDSSGNVLYIEKNAPPCISDPCTIYGQSLMHAQYVLEVASGFVDKFGITQNSHMQLLTPV</sequence>
<name>A0A2H1FCB3_9ARCH</name>
<evidence type="ECO:0000313" key="2">
    <source>
        <dbReference type="Proteomes" id="UP000230607"/>
    </source>
</evidence>
<dbReference type="PANTHER" id="PTHR37953:SF1">
    <property type="entry name" value="UPF0127 PROTEIN MJ1496"/>
    <property type="match status" value="1"/>
</dbReference>
<protein>
    <submittedName>
        <fullName evidence="1">Uncharacterized protein</fullName>
    </submittedName>
</protein>
<gene>
    <name evidence="1" type="ORF">NCS_10211</name>
</gene>
<dbReference type="OrthoDB" id="6763at2157"/>
<dbReference type="Gene3D" id="2.60.120.1140">
    <property type="entry name" value="Protein of unknown function DUF192"/>
    <property type="match status" value="1"/>
</dbReference>
<keyword evidence="2" id="KW-1185">Reference proteome</keyword>
<accession>A0A2H1FCB3</accession>
<evidence type="ECO:0000313" key="1">
    <source>
        <dbReference type="EMBL" id="SMH70404.1"/>
    </source>
</evidence>
<dbReference type="PANTHER" id="PTHR37953">
    <property type="entry name" value="UPF0127 PROTEIN MJ1496"/>
    <property type="match status" value="1"/>
</dbReference>
<proteinExistence type="predicted"/>
<dbReference type="InterPro" id="IPR003795">
    <property type="entry name" value="DUF192"/>
</dbReference>